<proteinExistence type="predicted"/>
<keyword evidence="5 10" id="KW-0931">ER-Golgi transport</keyword>
<feature type="domain" description="Clathrin/coatomer adaptor adaptin-like N-terminal" evidence="11">
    <location>
        <begin position="21"/>
        <end position="495"/>
    </location>
</feature>
<comment type="caution">
    <text evidence="14">The sequence shown here is derived from an EMBL/GenBank/DDBJ whole genome shotgun (WGS) entry which is preliminary data.</text>
</comment>
<evidence type="ECO:0000256" key="10">
    <source>
        <dbReference type="PIRNR" id="PIRNR005727"/>
    </source>
</evidence>
<evidence type="ECO:0000256" key="5">
    <source>
        <dbReference type="ARBA" id="ARBA00022892"/>
    </source>
</evidence>
<keyword evidence="9 10" id="KW-0968">Cytoplasmic vesicle</keyword>
<dbReference type="InterPro" id="IPR011710">
    <property type="entry name" value="Coatomer_bsu_C"/>
</dbReference>
<evidence type="ECO:0000256" key="4">
    <source>
        <dbReference type="ARBA" id="ARBA00022737"/>
    </source>
</evidence>
<evidence type="ECO:0000256" key="2">
    <source>
        <dbReference type="ARBA" id="ARBA00022448"/>
    </source>
</evidence>
<dbReference type="InterPro" id="IPR016024">
    <property type="entry name" value="ARM-type_fold"/>
</dbReference>
<dbReference type="Pfam" id="PF07718">
    <property type="entry name" value="Coatamer_beta_C"/>
    <property type="match status" value="1"/>
</dbReference>
<feature type="domain" description="Coatomer beta subunit appendage platform" evidence="13">
    <location>
        <begin position="780"/>
        <end position="905"/>
    </location>
</feature>
<sequence>MTSLYTVANNPFSSTFVDTSSLHASLEKGSDDDRIRAMTQIVYMALAGDSQSQLLMDIIRYVLPSKNRQLKKLLHQYWEAVPKVDAHGKLRQEMILVVNAIRNDLQHPNEYIRGGTLRFLTKFREAELLEPLVPTIRECLEHRNSYVRKNALFCILAIAQNEPTAFLMPDAADVISASLELESDGVCMRNGFVALARLNRDLAYVYFRERYATCSDTMLKLAFIDFAAQDAAKSPDLAPTYTQFLLNWLTSTSVVAYEAANALSHLTTDQAILTKVASAYINVAVKETDNSVKITALNQVFSLIQDDNLSSLVMDVLLVLSTPDLNVRKTTLKLALELVSSSTVKQVLKLLKTELANSFKQNYDSSDQYRSALIETIRQLASTFNESAGDVVNLLLEFLGDLDSESSLNVVNYVKEVVDLHPDKRASVLDGLMHSVHAIRSSRAYLSALWALGDYCETREQIEECLSVLKEAIGPVPFTVNSDAKSDTEEVKQHSTKPKVLADGTYASESPLEAAAAAAKEAERDEMHQLRKLILNGDVFLSGALAATLTKLAIRYKQMLEPGSEANKMQAEILLILASIVRIQTGTLNDDAFDRIYSCINILVQGSPEEQQKFLSAPLKAFKSLVTHNQEVKAGQTASATEKHATRIETPVKFRLFSSLQTALEKPKPKTQKATSSLSQLKQVTQLTGYSDPVYAEALMSISQLDIVLNVMLFNQTSETLEDLKVEFCTTGELKIVEVSPPVNVAPMSFHTARVAVRVTSADSASIFGDISYTTKQKEHIVLLNDIRLNIMDYIRPSKCTDDEFRVMWSKFEWENKVPIQSTKMDSLSKYLDLFMRETHMECLTEGALEESGKFLSANLYARSCFGEDALANLSIELTPEGAVSGHARIRTEQRGPAVSIGDRVALL</sequence>
<keyword evidence="8 10" id="KW-0472">Membrane</keyword>
<evidence type="ECO:0000313" key="14">
    <source>
        <dbReference type="EMBL" id="GMM52809.1"/>
    </source>
</evidence>
<evidence type="ECO:0000256" key="6">
    <source>
        <dbReference type="ARBA" id="ARBA00022927"/>
    </source>
</evidence>
<dbReference type="EMBL" id="BTGC01000008">
    <property type="protein sequence ID" value="GMM52809.1"/>
    <property type="molecule type" value="Genomic_DNA"/>
</dbReference>
<evidence type="ECO:0000259" key="12">
    <source>
        <dbReference type="Pfam" id="PF07718"/>
    </source>
</evidence>
<keyword evidence="3 10" id="KW-0963">Cytoplasm</keyword>
<feature type="domain" description="Coatomer beta subunit C-terminal" evidence="12">
    <location>
        <begin position="661"/>
        <end position="774"/>
    </location>
</feature>
<evidence type="ECO:0000259" key="11">
    <source>
        <dbReference type="Pfam" id="PF01602"/>
    </source>
</evidence>
<dbReference type="PIRSF" id="PIRSF005727">
    <property type="entry name" value="Coatomer_beta_subunit"/>
    <property type="match status" value="1"/>
</dbReference>
<evidence type="ECO:0000256" key="9">
    <source>
        <dbReference type="ARBA" id="ARBA00023329"/>
    </source>
</evidence>
<keyword evidence="2 10" id="KW-0813">Transport</keyword>
<dbReference type="GO" id="GO:0006891">
    <property type="term" value="P:intra-Golgi vesicle-mediated transport"/>
    <property type="evidence" value="ECO:0007669"/>
    <property type="project" value="TreeGrafter"/>
</dbReference>
<dbReference type="PANTHER" id="PTHR10635:SF0">
    <property type="entry name" value="COATOMER SUBUNIT BETA"/>
    <property type="match status" value="1"/>
</dbReference>
<keyword evidence="15" id="KW-1185">Reference proteome</keyword>
<dbReference type="GO" id="GO:0000139">
    <property type="term" value="C:Golgi membrane"/>
    <property type="evidence" value="ECO:0007669"/>
    <property type="project" value="UniProtKB-SubCell"/>
</dbReference>
<evidence type="ECO:0000313" key="15">
    <source>
        <dbReference type="Proteomes" id="UP001362899"/>
    </source>
</evidence>
<comment type="function">
    <text evidence="10">The coatomer is a cytosolic protein complex that binds to dilysine motifs and reversibly associates with Golgi non-clathrin-coated vesicles, which further mediate biosynthetic protein transport from the ER, via the Golgi up to the trans Golgi network. Coatomer complex is required for budding from Golgi membranes, and is essential for the retrograde Golgi-to-ER transport of dilysine-tagged proteins.</text>
</comment>
<evidence type="ECO:0000256" key="1">
    <source>
        <dbReference type="ARBA" id="ARBA00004255"/>
    </source>
</evidence>
<keyword evidence="7 10" id="KW-0333">Golgi apparatus</keyword>
<dbReference type="InterPro" id="IPR016460">
    <property type="entry name" value="COPB1"/>
</dbReference>
<comment type="subcellular location">
    <subcellularLocation>
        <location evidence="10">Cytoplasm</location>
    </subcellularLocation>
    <subcellularLocation>
        <location evidence="1 10">Golgi apparatus membrane</location>
        <topology evidence="1 10">Peripheral membrane protein</topology>
        <orientation evidence="1 10">Cytoplasmic side</orientation>
    </subcellularLocation>
    <subcellularLocation>
        <location evidence="10">Cytoplasmic vesicle</location>
        <location evidence="10">COPI-coated vesicle membrane</location>
        <topology evidence="10">Peripheral membrane protein</topology>
        <orientation evidence="10">Cytoplasmic side</orientation>
    </subcellularLocation>
</comment>
<reference evidence="14 15" key="1">
    <citation type="journal article" date="2023" name="Elife">
        <title>Identification of key yeast species and microbe-microbe interactions impacting larval growth of Drosophila in the wild.</title>
        <authorList>
            <person name="Mure A."/>
            <person name="Sugiura Y."/>
            <person name="Maeda R."/>
            <person name="Honda K."/>
            <person name="Sakurai N."/>
            <person name="Takahashi Y."/>
            <person name="Watada M."/>
            <person name="Katoh T."/>
            <person name="Gotoh A."/>
            <person name="Gotoh Y."/>
            <person name="Taniguchi I."/>
            <person name="Nakamura K."/>
            <person name="Hayashi T."/>
            <person name="Katayama T."/>
            <person name="Uemura T."/>
            <person name="Hattori Y."/>
        </authorList>
    </citation>
    <scope>NUCLEOTIDE SEQUENCE [LARGE SCALE GENOMIC DNA]</scope>
    <source>
        <strain evidence="14 15">SB-73</strain>
    </source>
</reference>
<dbReference type="PANTHER" id="PTHR10635">
    <property type="entry name" value="COATOMER SUBUNIT BETA"/>
    <property type="match status" value="1"/>
</dbReference>
<evidence type="ECO:0000259" key="13">
    <source>
        <dbReference type="Pfam" id="PF14806"/>
    </source>
</evidence>
<evidence type="ECO:0000256" key="8">
    <source>
        <dbReference type="ARBA" id="ARBA00023136"/>
    </source>
</evidence>
<dbReference type="GO" id="GO:0006886">
    <property type="term" value="P:intracellular protein transport"/>
    <property type="evidence" value="ECO:0007669"/>
    <property type="project" value="InterPro"/>
</dbReference>
<organism evidence="14 15">
    <name type="scientific">Starmerella bacillaris</name>
    <name type="common">Yeast</name>
    <name type="synonym">Candida zemplinina</name>
    <dbReference type="NCBI Taxonomy" id="1247836"/>
    <lineage>
        <taxon>Eukaryota</taxon>
        <taxon>Fungi</taxon>
        <taxon>Dikarya</taxon>
        <taxon>Ascomycota</taxon>
        <taxon>Saccharomycotina</taxon>
        <taxon>Dipodascomycetes</taxon>
        <taxon>Dipodascales</taxon>
        <taxon>Trichomonascaceae</taxon>
        <taxon>Starmerella</taxon>
    </lineage>
</organism>
<gene>
    <name evidence="14" type="ORF">DASB73_037720</name>
</gene>
<keyword evidence="6 10" id="KW-0653">Protein transport</keyword>
<keyword evidence="4" id="KW-0677">Repeat</keyword>
<dbReference type="Pfam" id="PF01602">
    <property type="entry name" value="Adaptin_N"/>
    <property type="match status" value="1"/>
</dbReference>
<evidence type="ECO:0000256" key="7">
    <source>
        <dbReference type="ARBA" id="ARBA00023034"/>
    </source>
</evidence>
<protein>
    <recommendedName>
        <fullName evidence="10">Coatomer subunit beta</fullName>
    </recommendedName>
    <alternativeName>
        <fullName evidence="10">Beta-coat protein</fullName>
    </alternativeName>
</protein>
<dbReference type="GO" id="GO:0030126">
    <property type="term" value="C:COPI vesicle coat"/>
    <property type="evidence" value="ECO:0007669"/>
    <property type="project" value="InterPro"/>
</dbReference>
<dbReference type="InterPro" id="IPR002553">
    <property type="entry name" value="Clathrin/coatomer_adapt-like_N"/>
</dbReference>
<evidence type="ECO:0000256" key="3">
    <source>
        <dbReference type="ARBA" id="ARBA00022490"/>
    </source>
</evidence>
<name>A0AAV5RMR5_STABA</name>
<dbReference type="Pfam" id="PF14806">
    <property type="entry name" value="Coatomer_b_Cpla"/>
    <property type="match status" value="1"/>
</dbReference>
<accession>A0AAV5RMR5</accession>
<dbReference type="AlphaFoldDB" id="A0AAV5RMR5"/>
<dbReference type="GO" id="GO:0006888">
    <property type="term" value="P:endoplasmic reticulum to Golgi vesicle-mediated transport"/>
    <property type="evidence" value="ECO:0007669"/>
    <property type="project" value="TreeGrafter"/>
</dbReference>
<dbReference type="Proteomes" id="UP001362899">
    <property type="component" value="Unassembled WGS sequence"/>
</dbReference>
<dbReference type="InterPro" id="IPR011989">
    <property type="entry name" value="ARM-like"/>
</dbReference>
<dbReference type="InterPro" id="IPR029446">
    <property type="entry name" value="COPB1_appendage_platform_dom"/>
</dbReference>
<dbReference type="Gene3D" id="1.25.10.10">
    <property type="entry name" value="Leucine-rich Repeat Variant"/>
    <property type="match status" value="1"/>
</dbReference>
<comment type="subunit">
    <text evidence="10">Oligomeric complex that consists of at least the alpha, beta, beta', gamma, delta, epsilon and zeta subunits.</text>
</comment>
<dbReference type="GO" id="GO:0005198">
    <property type="term" value="F:structural molecule activity"/>
    <property type="evidence" value="ECO:0007669"/>
    <property type="project" value="InterPro"/>
</dbReference>
<dbReference type="SUPFAM" id="SSF48371">
    <property type="entry name" value="ARM repeat"/>
    <property type="match status" value="1"/>
</dbReference>